<dbReference type="InterPro" id="IPR035684">
    <property type="entry name" value="ArgRS_core"/>
</dbReference>
<evidence type="ECO:0000259" key="11">
    <source>
        <dbReference type="SMART" id="SM00836"/>
    </source>
</evidence>
<keyword evidence="3 9" id="KW-0436">Ligase</keyword>
<dbReference type="Gene3D" id="1.10.730.10">
    <property type="entry name" value="Isoleucyl-tRNA Synthetase, Domain 1"/>
    <property type="match status" value="1"/>
</dbReference>
<dbReference type="Proteomes" id="UP000716322">
    <property type="component" value="Unassembled WGS sequence"/>
</dbReference>
<dbReference type="GO" id="GO:0004814">
    <property type="term" value="F:arginine-tRNA ligase activity"/>
    <property type="evidence" value="ECO:0007669"/>
    <property type="project" value="UniProtKB-EC"/>
</dbReference>
<evidence type="ECO:0000256" key="10">
    <source>
        <dbReference type="RuleBase" id="RU363038"/>
    </source>
</evidence>
<name>A0ABX0PJC6_9BURK</name>
<evidence type="ECO:0000259" key="12">
    <source>
        <dbReference type="SMART" id="SM01016"/>
    </source>
</evidence>
<keyword evidence="14" id="KW-1185">Reference proteome</keyword>
<dbReference type="RefSeq" id="WP_166862467.1">
    <property type="nucleotide sequence ID" value="NZ_JAAQOM010000016.1"/>
</dbReference>
<comment type="catalytic activity">
    <reaction evidence="8 9">
        <text>tRNA(Arg) + L-arginine + ATP = L-arginyl-tRNA(Arg) + AMP + diphosphate</text>
        <dbReference type="Rhea" id="RHEA:20301"/>
        <dbReference type="Rhea" id="RHEA-COMP:9658"/>
        <dbReference type="Rhea" id="RHEA-COMP:9673"/>
        <dbReference type="ChEBI" id="CHEBI:30616"/>
        <dbReference type="ChEBI" id="CHEBI:32682"/>
        <dbReference type="ChEBI" id="CHEBI:33019"/>
        <dbReference type="ChEBI" id="CHEBI:78442"/>
        <dbReference type="ChEBI" id="CHEBI:78513"/>
        <dbReference type="ChEBI" id="CHEBI:456215"/>
        <dbReference type="EC" id="6.1.1.19"/>
    </reaction>
</comment>
<evidence type="ECO:0000313" key="14">
    <source>
        <dbReference type="Proteomes" id="UP000716322"/>
    </source>
</evidence>
<dbReference type="SUPFAM" id="SSF47323">
    <property type="entry name" value="Anticodon-binding domain of a subclass of class I aminoacyl-tRNA synthetases"/>
    <property type="match status" value="1"/>
</dbReference>
<evidence type="ECO:0000256" key="1">
    <source>
        <dbReference type="ARBA" id="ARBA00005594"/>
    </source>
</evidence>
<comment type="subunit">
    <text evidence="9">Monomer.</text>
</comment>
<keyword evidence="7 9" id="KW-0030">Aminoacyl-tRNA synthetase</keyword>
<evidence type="ECO:0000256" key="3">
    <source>
        <dbReference type="ARBA" id="ARBA00022598"/>
    </source>
</evidence>
<reference evidence="13 14" key="1">
    <citation type="submission" date="2020-03" db="EMBL/GenBank/DDBJ databases">
        <title>Genome sequence of strain Massilia sp. TW-1.</title>
        <authorList>
            <person name="Chaudhary D.K."/>
        </authorList>
    </citation>
    <scope>NUCLEOTIDE SEQUENCE [LARGE SCALE GENOMIC DNA]</scope>
    <source>
        <strain evidence="13 14">TW-1</strain>
    </source>
</reference>
<dbReference type="InterPro" id="IPR005148">
    <property type="entry name" value="Arg-tRNA-synth_N"/>
</dbReference>
<evidence type="ECO:0000256" key="5">
    <source>
        <dbReference type="ARBA" id="ARBA00022840"/>
    </source>
</evidence>
<dbReference type="InterPro" id="IPR014729">
    <property type="entry name" value="Rossmann-like_a/b/a_fold"/>
</dbReference>
<dbReference type="SUPFAM" id="SSF52374">
    <property type="entry name" value="Nucleotidylyl transferase"/>
    <property type="match status" value="1"/>
</dbReference>
<comment type="similarity">
    <text evidence="1 9 10">Belongs to the class-I aminoacyl-tRNA synthetase family.</text>
</comment>
<dbReference type="InterPro" id="IPR001412">
    <property type="entry name" value="aa-tRNA-synth_I_CS"/>
</dbReference>
<dbReference type="InterPro" id="IPR036695">
    <property type="entry name" value="Arg-tRNA-synth_N_sf"/>
</dbReference>
<keyword evidence="6 9" id="KW-0648">Protein biosynthesis</keyword>
<dbReference type="CDD" id="cd00671">
    <property type="entry name" value="ArgRS_core"/>
    <property type="match status" value="1"/>
</dbReference>
<dbReference type="Pfam" id="PF03485">
    <property type="entry name" value="Arg_tRNA_synt_N"/>
    <property type="match status" value="1"/>
</dbReference>
<dbReference type="Gene3D" id="3.40.50.620">
    <property type="entry name" value="HUPs"/>
    <property type="match status" value="1"/>
</dbReference>
<protein>
    <recommendedName>
        <fullName evidence="9">Arginine--tRNA ligase</fullName>
        <ecNumber evidence="9">6.1.1.19</ecNumber>
    </recommendedName>
    <alternativeName>
        <fullName evidence="9">Arginyl-tRNA synthetase</fullName>
        <shortName evidence="9">ArgRS</shortName>
    </alternativeName>
</protein>
<comment type="caution">
    <text evidence="13">The sequence shown here is derived from an EMBL/GenBank/DDBJ whole genome shotgun (WGS) entry which is preliminary data.</text>
</comment>
<dbReference type="PRINTS" id="PR01038">
    <property type="entry name" value="TRNASYNTHARG"/>
</dbReference>
<proteinExistence type="inferred from homology"/>
<dbReference type="InterPro" id="IPR009080">
    <property type="entry name" value="tRNAsynth_Ia_anticodon-bd"/>
</dbReference>
<dbReference type="SMART" id="SM01016">
    <property type="entry name" value="Arg_tRNA_synt_N"/>
    <property type="match status" value="1"/>
</dbReference>
<dbReference type="PANTHER" id="PTHR11956">
    <property type="entry name" value="ARGINYL-TRNA SYNTHETASE"/>
    <property type="match status" value="1"/>
</dbReference>
<dbReference type="Gene3D" id="3.30.1360.70">
    <property type="entry name" value="Arginyl tRNA synthetase N-terminal domain"/>
    <property type="match status" value="1"/>
</dbReference>
<evidence type="ECO:0000313" key="13">
    <source>
        <dbReference type="EMBL" id="NIA56654.1"/>
    </source>
</evidence>
<evidence type="ECO:0000256" key="7">
    <source>
        <dbReference type="ARBA" id="ARBA00023146"/>
    </source>
</evidence>
<keyword evidence="4 9" id="KW-0547">Nucleotide-binding</keyword>
<feature type="domain" description="Arginyl tRNA synthetase N-terminal" evidence="12">
    <location>
        <begin position="7"/>
        <end position="95"/>
    </location>
</feature>
<dbReference type="EC" id="6.1.1.19" evidence="9"/>
<organism evidence="13 14">
    <name type="scientific">Telluria antibiotica</name>
    <dbReference type="NCBI Taxonomy" id="2717319"/>
    <lineage>
        <taxon>Bacteria</taxon>
        <taxon>Pseudomonadati</taxon>
        <taxon>Pseudomonadota</taxon>
        <taxon>Betaproteobacteria</taxon>
        <taxon>Burkholderiales</taxon>
        <taxon>Oxalobacteraceae</taxon>
        <taxon>Telluria group</taxon>
        <taxon>Telluria</taxon>
    </lineage>
</organism>
<dbReference type="Pfam" id="PF00750">
    <property type="entry name" value="tRNA-synt_1d"/>
    <property type="match status" value="1"/>
</dbReference>
<feature type="domain" description="DALR anticodon binding" evidence="11">
    <location>
        <begin position="452"/>
        <end position="570"/>
    </location>
</feature>
<dbReference type="Pfam" id="PF05746">
    <property type="entry name" value="DALR_1"/>
    <property type="match status" value="1"/>
</dbReference>
<evidence type="ECO:0000256" key="8">
    <source>
        <dbReference type="ARBA" id="ARBA00049339"/>
    </source>
</evidence>
<keyword evidence="2 9" id="KW-0963">Cytoplasm</keyword>
<dbReference type="SMART" id="SM00836">
    <property type="entry name" value="DALR_1"/>
    <property type="match status" value="1"/>
</dbReference>
<evidence type="ECO:0000256" key="6">
    <source>
        <dbReference type="ARBA" id="ARBA00022917"/>
    </source>
</evidence>
<dbReference type="EMBL" id="JAAQOM010000016">
    <property type="protein sequence ID" value="NIA56654.1"/>
    <property type="molecule type" value="Genomic_DNA"/>
</dbReference>
<evidence type="ECO:0000256" key="9">
    <source>
        <dbReference type="HAMAP-Rule" id="MF_00123"/>
    </source>
</evidence>
<sequence>MLAQQKQEIVALFQAALAPIVAGSDLSPNVVLERPRDPSHGDIACNIAMQLAKPLKTNPRELATRLVAALLADPKAQGLVESADVAGPGFINLRVAASAKQSVVKTVLQQGAAFGSGESGNGHHVIIEFVSANPTGPLHVGHGRQAALGDALSSLFESQGHQVTREFYYNDAGVQILTLANSVQARARGFRPGDVEWPESAYNGDYIQDIADDFLARKTVSASDGQPATASGDTNDIESIRRFAVTYLRNEQDQDLQAFGVKFDNYYLESSLYTDGKVEAAVQALVDAGVTYEQDGALWLKTTDYGDDKDRVMRKSDGTYTYFVPDVAYHIQKFKRGFDQAINVQGSDHHGTIARVRAGLQAVNIGIPQGYPDYVLHKMVTVMKNGEEVKISKRAGSYVTVRDLIEWSGNGDVTRGRDAVRFFLISRKADTEFVFDVDVALATNDENPVYYVQYAHARICSALANWGGDVAQLTNVDLSPLTNSHESGLLAKLSAYPEMLQRALVELGPHQVAFYLRDLAADLHSYYFAHKWLLDDDEPTKLARLALAASIRQVLRNGLALIGVSAPEKM</sequence>
<dbReference type="InterPro" id="IPR001278">
    <property type="entry name" value="Arg-tRNA-ligase"/>
</dbReference>
<dbReference type="HAMAP" id="MF_00123">
    <property type="entry name" value="Arg_tRNA_synth"/>
    <property type="match status" value="1"/>
</dbReference>
<gene>
    <name evidence="9" type="primary">argS</name>
    <name evidence="13" type="ORF">HAV22_23805</name>
</gene>
<dbReference type="PROSITE" id="PS00178">
    <property type="entry name" value="AA_TRNA_LIGASE_I"/>
    <property type="match status" value="1"/>
</dbReference>
<dbReference type="PANTHER" id="PTHR11956:SF5">
    <property type="entry name" value="ARGININE--TRNA LIGASE, CYTOPLASMIC"/>
    <property type="match status" value="1"/>
</dbReference>
<comment type="subcellular location">
    <subcellularLocation>
        <location evidence="9">Cytoplasm</location>
    </subcellularLocation>
</comment>
<feature type="short sequence motif" description="'HIGH' region" evidence="9">
    <location>
        <begin position="132"/>
        <end position="142"/>
    </location>
</feature>
<evidence type="ECO:0000256" key="4">
    <source>
        <dbReference type="ARBA" id="ARBA00022741"/>
    </source>
</evidence>
<dbReference type="NCBIfam" id="TIGR00456">
    <property type="entry name" value="argS"/>
    <property type="match status" value="1"/>
</dbReference>
<dbReference type="SUPFAM" id="SSF55190">
    <property type="entry name" value="Arginyl-tRNA synthetase (ArgRS), N-terminal 'additional' domain"/>
    <property type="match status" value="1"/>
</dbReference>
<accession>A0ABX0PJC6</accession>
<evidence type="ECO:0000256" key="2">
    <source>
        <dbReference type="ARBA" id="ARBA00022490"/>
    </source>
</evidence>
<keyword evidence="5 9" id="KW-0067">ATP-binding</keyword>
<dbReference type="InterPro" id="IPR008909">
    <property type="entry name" value="DALR_anticod-bd"/>
</dbReference>